<reference evidence="3 4" key="1">
    <citation type="submission" date="2022-04" db="EMBL/GenBank/DDBJ databases">
        <title>Hymenobacter sp. isolated from the air.</title>
        <authorList>
            <person name="Won M."/>
            <person name="Lee C.-M."/>
            <person name="Woen H.-Y."/>
            <person name="Kwon S.-W."/>
        </authorList>
    </citation>
    <scope>NUCLEOTIDE SEQUENCE [LARGE SCALE GENOMIC DNA]</scope>
    <source>
        <strain evidence="4">5116 S-27</strain>
    </source>
</reference>
<protein>
    <submittedName>
        <fullName evidence="3">Acyltransferase</fullName>
    </submittedName>
</protein>
<feature type="domain" description="Acyltransferase 3" evidence="2">
    <location>
        <begin position="12"/>
        <end position="329"/>
    </location>
</feature>
<keyword evidence="3" id="KW-0808">Transferase</keyword>
<dbReference type="PANTHER" id="PTHR23028:SF53">
    <property type="entry name" value="ACYL_TRANSF_3 DOMAIN-CONTAINING PROTEIN"/>
    <property type="match status" value="1"/>
</dbReference>
<keyword evidence="1" id="KW-0472">Membrane</keyword>
<dbReference type="RefSeq" id="WP_244716659.1">
    <property type="nucleotide sequence ID" value="NZ_CP095049.1"/>
</dbReference>
<evidence type="ECO:0000256" key="1">
    <source>
        <dbReference type="SAM" id="Phobius"/>
    </source>
</evidence>
<proteinExistence type="predicted"/>
<feature type="transmembrane region" description="Helical" evidence="1">
    <location>
        <begin position="148"/>
        <end position="167"/>
    </location>
</feature>
<feature type="transmembrane region" description="Helical" evidence="1">
    <location>
        <begin position="174"/>
        <end position="194"/>
    </location>
</feature>
<gene>
    <name evidence="3" type="ORF">MUN80_22750</name>
</gene>
<feature type="transmembrane region" description="Helical" evidence="1">
    <location>
        <begin position="9"/>
        <end position="27"/>
    </location>
</feature>
<feature type="transmembrane region" description="Helical" evidence="1">
    <location>
        <begin position="86"/>
        <end position="103"/>
    </location>
</feature>
<dbReference type="InterPro" id="IPR002656">
    <property type="entry name" value="Acyl_transf_3_dom"/>
</dbReference>
<feature type="transmembrane region" description="Helical" evidence="1">
    <location>
        <begin position="47"/>
        <end position="65"/>
    </location>
</feature>
<evidence type="ECO:0000313" key="4">
    <source>
        <dbReference type="Proteomes" id="UP000831785"/>
    </source>
</evidence>
<keyword evidence="1" id="KW-1133">Transmembrane helix</keyword>
<dbReference type="Pfam" id="PF01757">
    <property type="entry name" value="Acyl_transf_3"/>
    <property type="match status" value="1"/>
</dbReference>
<dbReference type="InterPro" id="IPR050879">
    <property type="entry name" value="Acyltransferase_3"/>
</dbReference>
<name>A0ABY4F7R2_9BACT</name>
<dbReference type="EMBL" id="CP095049">
    <property type="protein sequence ID" value="UOQ52558.1"/>
    <property type="molecule type" value="Genomic_DNA"/>
</dbReference>
<organism evidence="3 4">
    <name type="scientific">Hymenobacter cellulosivorans</name>
    <dbReference type="NCBI Taxonomy" id="2932249"/>
    <lineage>
        <taxon>Bacteria</taxon>
        <taxon>Pseudomonadati</taxon>
        <taxon>Bacteroidota</taxon>
        <taxon>Cytophagia</taxon>
        <taxon>Cytophagales</taxon>
        <taxon>Hymenobacteraceae</taxon>
        <taxon>Hymenobacter</taxon>
    </lineage>
</organism>
<sequence length="369" mass="41060">MPQRQDSEYYPALTGIRALAAYLVYLHHVNPFRPWSGLWRLANEGHIGVTIFFVLSGFLITTRNFGLPTITRAWAGRYFRNRLARIYPLYLLLTVLTFLVFQLDPSFDVTGAWAVYSGCDKAVAVLANVTLLRGFFAQLFSSGIMQGWTLTVEESFYILAPLLLLALARSRGPYRLLLLTAGTLAALGAALVYLAPAGPYGFLDTYRFMAYRTFFGRAFEFMAGTALAIFWRQHGAARPGARFTSAGLLWIGASMLGLSFLSSEQTFSWNRWYGIALNNLVLPLGIVGLFYGLLTERTGLARLLATPAVQLLGKASYAFYLVHLGIFNLALERYVTTHQGLRFGLLLGLSGALYQYVEAPLNRLLRRGA</sequence>
<keyword evidence="3" id="KW-0012">Acyltransferase</keyword>
<feature type="transmembrane region" description="Helical" evidence="1">
    <location>
        <begin position="273"/>
        <end position="294"/>
    </location>
</feature>
<accession>A0ABY4F7R2</accession>
<evidence type="ECO:0000313" key="3">
    <source>
        <dbReference type="EMBL" id="UOQ52558.1"/>
    </source>
</evidence>
<keyword evidence="1" id="KW-0812">Transmembrane</keyword>
<dbReference type="GO" id="GO:0016746">
    <property type="term" value="F:acyltransferase activity"/>
    <property type="evidence" value="ECO:0007669"/>
    <property type="project" value="UniProtKB-KW"/>
</dbReference>
<feature type="transmembrane region" description="Helical" evidence="1">
    <location>
        <begin position="214"/>
        <end position="231"/>
    </location>
</feature>
<dbReference type="PANTHER" id="PTHR23028">
    <property type="entry name" value="ACETYLTRANSFERASE"/>
    <property type="match status" value="1"/>
</dbReference>
<evidence type="ECO:0000259" key="2">
    <source>
        <dbReference type="Pfam" id="PF01757"/>
    </source>
</evidence>
<dbReference type="Proteomes" id="UP000831785">
    <property type="component" value="Chromosome"/>
</dbReference>
<keyword evidence="4" id="KW-1185">Reference proteome</keyword>
<feature type="transmembrane region" description="Helical" evidence="1">
    <location>
        <begin position="243"/>
        <end position="261"/>
    </location>
</feature>